<comment type="caution">
    <text evidence="12">The sequence shown here is derived from an EMBL/GenBank/DDBJ whole genome shotgun (WGS) entry which is preliminary data.</text>
</comment>
<evidence type="ECO:0000256" key="10">
    <source>
        <dbReference type="SAM" id="Phobius"/>
    </source>
</evidence>
<evidence type="ECO:0000256" key="7">
    <source>
        <dbReference type="ARBA" id="ARBA00023170"/>
    </source>
</evidence>
<feature type="transmembrane region" description="Helical" evidence="10">
    <location>
        <begin position="89"/>
        <end position="111"/>
    </location>
</feature>
<evidence type="ECO:0000256" key="8">
    <source>
        <dbReference type="ARBA" id="ARBA00023180"/>
    </source>
</evidence>
<dbReference type="InterPro" id="IPR017452">
    <property type="entry name" value="GPCR_Rhodpsn_7TM"/>
</dbReference>
<dbReference type="PROSITE" id="PS50262">
    <property type="entry name" value="G_PROTEIN_RECEP_F1_2"/>
    <property type="match status" value="1"/>
</dbReference>
<keyword evidence="3 10" id="KW-0812">Transmembrane</keyword>
<evidence type="ECO:0000256" key="1">
    <source>
        <dbReference type="ARBA" id="ARBA00004651"/>
    </source>
</evidence>
<dbReference type="PANTHER" id="PTHR24246:SF27">
    <property type="entry name" value="ADENOSINE RECEPTOR, ISOFORM A"/>
    <property type="match status" value="1"/>
</dbReference>
<feature type="transmembrane region" description="Helical" evidence="10">
    <location>
        <begin position="163"/>
        <end position="182"/>
    </location>
</feature>
<dbReference type="PRINTS" id="PR00237">
    <property type="entry name" value="GPCRRHODOPSN"/>
</dbReference>
<name>A0AAU9XLT5_9CNID</name>
<keyword evidence="5" id="KW-0297">G-protein coupled receptor</keyword>
<gene>
    <name evidence="12" type="ORF">PMEA_00024831</name>
</gene>
<evidence type="ECO:0000256" key="3">
    <source>
        <dbReference type="ARBA" id="ARBA00022692"/>
    </source>
</evidence>
<evidence type="ECO:0000256" key="4">
    <source>
        <dbReference type="ARBA" id="ARBA00022989"/>
    </source>
</evidence>
<feature type="domain" description="G-protein coupled receptors family 1 profile" evidence="11">
    <location>
        <begin position="27"/>
        <end position="277"/>
    </location>
</feature>
<dbReference type="GO" id="GO:0004930">
    <property type="term" value="F:G protein-coupled receptor activity"/>
    <property type="evidence" value="ECO:0007669"/>
    <property type="project" value="UniProtKB-KW"/>
</dbReference>
<keyword evidence="2" id="KW-1003">Cell membrane</keyword>
<dbReference type="InterPro" id="IPR000276">
    <property type="entry name" value="GPCR_Rhodpsn"/>
</dbReference>
<organism evidence="12 13">
    <name type="scientific">Pocillopora meandrina</name>
    <dbReference type="NCBI Taxonomy" id="46732"/>
    <lineage>
        <taxon>Eukaryota</taxon>
        <taxon>Metazoa</taxon>
        <taxon>Cnidaria</taxon>
        <taxon>Anthozoa</taxon>
        <taxon>Hexacorallia</taxon>
        <taxon>Scleractinia</taxon>
        <taxon>Astrocoeniina</taxon>
        <taxon>Pocilloporidae</taxon>
        <taxon>Pocillopora</taxon>
    </lineage>
</organism>
<keyword evidence="7" id="KW-0675">Receptor</keyword>
<sequence>MASDFQSTVCISGAVLMLLFSLMAVVLNSCLLIVLYKDRTKSLKSTTLLYVTSLAILHLLFGSVVSTAAAESYITCAQDIEDTAHSMSAFSRISFSLLIRTENYVMLAFSVERLGNISYPVFHPRADKMKNTLIGLASIVFYSVGFSIFEIAAAQRWIRKLDLHFNVVIPLAATITLTALLYKALRRFNGLYAEQDPCDSSSGKKSRCRTRLKKQILLSSAFIFVVLLFAISLLPNWNLLLYEVYCSNCAQHDWFFAAFRLCVAFTFLRTALTPSIYYIRIPEFRKGVKMVFCGMFEEQSFRVKLFSRGKNSSGKVTVIYL</sequence>
<dbReference type="Proteomes" id="UP001159428">
    <property type="component" value="Unassembled WGS sequence"/>
</dbReference>
<feature type="transmembrane region" description="Helical" evidence="10">
    <location>
        <begin position="132"/>
        <end position="157"/>
    </location>
</feature>
<reference evidence="12 13" key="1">
    <citation type="submission" date="2022-05" db="EMBL/GenBank/DDBJ databases">
        <authorList>
            <consortium name="Genoscope - CEA"/>
            <person name="William W."/>
        </authorList>
    </citation>
    <scope>NUCLEOTIDE SEQUENCE [LARGE SCALE GENOMIC DNA]</scope>
</reference>
<dbReference type="CDD" id="cd00637">
    <property type="entry name" value="7tm_classA_rhodopsin-like"/>
    <property type="match status" value="1"/>
</dbReference>
<evidence type="ECO:0000313" key="13">
    <source>
        <dbReference type="Proteomes" id="UP001159428"/>
    </source>
</evidence>
<evidence type="ECO:0000313" key="12">
    <source>
        <dbReference type="EMBL" id="CAH3150679.1"/>
    </source>
</evidence>
<proteinExistence type="predicted"/>
<keyword evidence="9" id="KW-0807">Transducer</keyword>
<evidence type="ECO:0000259" key="11">
    <source>
        <dbReference type="PROSITE" id="PS50262"/>
    </source>
</evidence>
<dbReference type="GO" id="GO:0005886">
    <property type="term" value="C:plasma membrane"/>
    <property type="evidence" value="ECO:0007669"/>
    <property type="project" value="UniProtKB-SubCell"/>
</dbReference>
<evidence type="ECO:0000256" key="9">
    <source>
        <dbReference type="ARBA" id="ARBA00023224"/>
    </source>
</evidence>
<protein>
    <recommendedName>
        <fullName evidence="11">G-protein coupled receptors family 1 profile domain-containing protein</fullName>
    </recommendedName>
</protein>
<dbReference type="SUPFAM" id="SSF81321">
    <property type="entry name" value="Family A G protein-coupled receptor-like"/>
    <property type="match status" value="1"/>
</dbReference>
<feature type="transmembrane region" description="Helical" evidence="10">
    <location>
        <begin position="12"/>
        <end position="36"/>
    </location>
</feature>
<feature type="transmembrane region" description="Helical" evidence="10">
    <location>
        <begin position="216"/>
        <end position="234"/>
    </location>
</feature>
<dbReference type="PANTHER" id="PTHR24246">
    <property type="entry name" value="OLFACTORY RECEPTOR AND ADENOSINE RECEPTOR"/>
    <property type="match status" value="1"/>
</dbReference>
<feature type="transmembrane region" description="Helical" evidence="10">
    <location>
        <begin position="254"/>
        <end position="279"/>
    </location>
</feature>
<dbReference type="AlphaFoldDB" id="A0AAU9XLT5"/>
<evidence type="ECO:0000256" key="6">
    <source>
        <dbReference type="ARBA" id="ARBA00023136"/>
    </source>
</evidence>
<dbReference type="Gene3D" id="1.20.1070.10">
    <property type="entry name" value="Rhodopsin 7-helix transmembrane proteins"/>
    <property type="match status" value="1"/>
</dbReference>
<dbReference type="EMBL" id="CALNXJ010000048">
    <property type="protein sequence ID" value="CAH3150679.1"/>
    <property type="molecule type" value="Genomic_DNA"/>
</dbReference>
<comment type="subcellular location">
    <subcellularLocation>
        <location evidence="1">Cell membrane</location>
        <topology evidence="1">Multi-pass membrane protein</topology>
    </subcellularLocation>
</comment>
<feature type="transmembrane region" description="Helical" evidence="10">
    <location>
        <begin position="48"/>
        <end position="69"/>
    </location>
</feature>
<accession>A0AAU9XLT5</accession>
<keyword evidence="13" id="KW-1185">Reference proteome</keyword>
<evidence type="ECO:0000256" key="5">
    <source>
        <dbReference type="ARBA" id="ARBA00023040"/>
    </source>
</evidence>
<keyword evidence="6 10" id="KW-0472">Membrane</keyword>
<keyword evidence="4 10" id="KW-1133">Transmembrane helix</keyword>
<keyword evidence="8" id="KW-0325">Glycoprotein</keyword>
<evidence type="ECO:0000256" key="2">
    <source>
        <dbReference type="ARBA" id="ARBA00022475"/>
    </source>
</evidence>